<evidence type="ECO:0000313" key="2">
    <source>
        <dbReference type="EMBL" id="KAF6806491.1"/>
    </source>
</evidence>
<accession>A0A8H6MSG5</accession>
<dbReference type="PANTHER" id="PTHR33481:SF1">
    <property type="entry name" value="ENDONUCLEASE_EXONUCLEASE_PHOSPHATASE DOMAIN-CONTAINING PROTEIN-RELATED"/>
    <property type="match status" value="1"/>
</dbReference>
<evidence type="ECO:0000256" key="1">
    <source>
        <dbReference type="SAM" id="SignalP"/>
    </source>
</evidence>
<evidence type="ECO:0000313" key="3">
    <source>
        <dbReference type="Proteomes" id="UP000654918"/>
    </source>
</evidence>
<feature type="chain" id="PRO_5034801711" evidence="1">
    <location>
        <begin position="27"/>
        <end position="98"/>
    </location>
</feature>
<dbReference type="Proteomes" id="UP000654918">
    <property type="component" value="Unassembled WGS sequence"/>
</dbReference>
<name>A0A8H6MSG5_9PEZI</name>
<gene>
    <name evidence="2" type="ORF">CPLU01_15899</name>
</gene>
<dbReference type="EMBL" id="WIGO01000683">
    <property type="protein sequence ID" value="KAF6806491.1"/>
    <property type="molecule type" value="Genomic_DNA"/>
</dbReference>
<protein>
    <submittedName>
        <fullName evidence="2">Reverse transcriptase</fullName>
    </submittedName>
</protein>
<keyword evidence="1" id="KW-0732">Signal</keyword>
<feature type="non-terminal residue" evidence="2">
    <location>
        <position position="98"/>
    </location>
</feature>
<dbReference type="AlphaFoldDB" id="A0A8H6MSG5"/>
<dbReference type="GO" id="GO:0003964">
    <property type="term" value="F:RNA-directed DNA polymerase activity"/>
    <property type="evidence" value="ECO:0007669"/>
    <property type="project" value="UniProtKB-KW"/>
</dbReference>
<keyword evidence="3" id="KW-1185">Reference proteome</keyword>
<keyword evidence="2" id="KW-0548">Nucleotidyltransferase</keyword>
<sequence>MVMIQPRHARSALLLLLSRLFHLCAASPADVEVDLVFPKANETYNVKGAFNAVLPNRFAVRLRQQGWPAPVISLVLHFLAGRKAQIRLEGVTSDPAPL</sequence>
<reference evidence="2" key="1">
    <citation type="journal article" date="2020" name="Phytopathology">
        <title>Genome Sequence Resources of Colletotrichum truncatum, C. plurivorum, C. musicola, and C. sojae: Four Species Pathogenic to Soybean (Glycine max).</title>
        <authorList>
            <person name="Rogerio F."/>
            <person name="Boufleur T.R."/>
            <person name="Ciampi-Guillardi M."/>
            <person name="Sukno S.A."/>
            <person name="Thon M.R."/>
            <person name="Massola Junior N.S."/>
            <person name="Baroncelli R."/>
        </authorList>
    </citation>
    <scope>NUCLEOTIDE SEQUENCE</scope>
    <source>
        <strain evidence="2">LFN00145</strain>
    </source>
</reference>
<dbReference type="PANTHER" id="PTHR33481">
    <property type="entry name" value="REVERSE TRANSCRIPTASE"/>
    <property type="match status" value="1"/>
</dbReference>
<proteinExistence type="predicted"/>
<keyword evidence="2" id="KW-0808">Transferase</keyword>
<organism evidence="2 3">
    <name type="scientific">Colletotrichum plurivorum</name>
    <dbReference type="NCBI Taxonomy" id="2175906"/>
    <lineage>
        <taxon>Eukaryota</taxon>
        <taxon>Fungi</taxon>
        <taxon>Dikarya</taxon>
        <taxon>Ascomycota</taxon>
        <taxon>Pezizomycotina</taxon>
        <taxon>Sordariomycetes</taxon>
        <taxon>Hypocreomycetidae</taxon>
        <taxon>Glomerellales</taxon>
        <taxon>Glomerellaceae</taxon>
        <taxon>Colletotrichum</taxon>
        <taxon>Colletotrichum orchidearum species complex</taxon>
    </lineage>
</organism>
<comment type="caution">
    <text evidence="2">The sequence shown here is derived from an EMBL/GenBank/DDBJ whole genome shotgun (WGS) entry which is preliminary data.</text>
</comment>
<keyword evidence="2" id="KW-0695">RNA-directed DNA polymerase</keyword>
<feature type="signal peptide" evidence="1">
    <location>
        <begin position="1"/>
        <end position="26"/>
    </location>
</feature>